<dbReference type="InterPro" id="IPR016181">
    <property type="entry name" value="Acyl_CoA_acyltransferase"/>
</dbReference>
<evidence type="ECO:0008006" key="4">
    <source>
        <dbReference type="Google" id="ProtNLM"/>
    </source>
</evidence>
<evidence type="ECO:0000313" key="2">
    <source>
        <dbReference type="EMBL" id="AEE15932.1"/>
    </source>
</evidence>
<dbReference type="RefSeq" id="WP_013757651.1">
    <property type="nucleotide sequence ID" value="NC_015500.1"/>
</dbReference>
<keyword evidence="1" id="KW-1133">Transmembrane helix</keyword>
<keyword evidence="3" id="KW-1185">Reference proteome</keyword>
<dbReference type="eggNOG" id="COG1246">
    <property type="taxonomic scope" value="Bacteria"/>
</dbReference>
<feature type="transmembrane region" description="Helical" evidence="1">
    <location>
        <begin position="6"/>
        <end position="22"/>
    </location>
</feature>
<name>F4LP56_TREBD</name>
<gene>
    <name evidence="2" type="ordered locus">Trebr_0488</name>
</gene>
<keyword evidence="1" id="KW-0812">Transmembrane</keyword>
<dbReference type="EMBL" id="CP002696">
    <property type="protein sequence ID" value="AEE15932.1"/>
    <property type="molecule type" value="Genomic_DNA"/>
</dbReference>
<dbReference type="AlphaFoldDB" id="F4LP56"/>
<evidence type="ECO:0000313" key="3">
    <source>
        <dbReference type="Proteomes" id="UP000006546"/>
    </source>
</evidence>
<organism evidence="2 3">
    <name type="scientific">Treponema brennaborense (strain DSM 12168 / CIP 105900 / DD5/3)</name>
    <dbReference type="NCBI Taxonomy" id="906968"/>
    <lineage>
        <taxon>Bacteria</taxon>
        <taxon>Pseudomonadati</taxon>
        <taxon>Spirochaetota</taxon>
        <taxon>Spirochaetia</taxon>
        <taxon>Spirochaetales</taxon>
        <taxon>Treponemataceae</taxon>
        <taxon>Treponema</taxon>
    </lineage>
</organism>
<accession>F4LP56</accession>
<dbReference type="Proteomes" id="UP000006546">
    <property type="component" value="Chromosome"/>
</dbReference>
<evidence type="ECO:0000256" key="1">
    <source>
        <dbReference type="SAM" id="Phobius"/>
    </source>
</evidence>
<proteinExistence type="predicted"/>
<dbReference type="OrthoDB" id="677174at2"/>
<keyword evidence="1" id="KW-0472">Membrane</keyword>
<sequence length="203" mass="23625">MLWIEILGYVSSFLVLISLSMKSLVKLRFLNALGSLFFALFGLVSRSYPTAFMNVCIVVIDIMYLYRLFNTKDKFDILQVKSDDPVFLFFCEKNREELDALFGFDALSRAQEAAFFFRNNDIAGLLAFTRTEGSGARICIDYVTPRYRDGAVGRHFFVKDLSFWHDRNIDELEIYAPAKEHIRYLEKMGFRQDNDPATWKKTL</sequence>
<dbReference type="KEGG" id="tbe:Trebr_0488"/>
<protein>
    <recommendedName>
        <fullName evidence="4">N-acetyltransferase domain-containing protein</fullName>
    </recommendedName>
</protein>
<reference evidence="3" key="1">
    <citation type="submission" date="2011-04" db="EMBL/GenBank/DDBJ databases">
        <title>The complete genome of Treponema brennaborense DSM 12168.</title>
        <authorList>
            <person name="Lucas S."/>
            <person name="Han J."/>
            <person name="Lapidus A."/>
            <person name="Bruce D."/>
            <person name="Goodwin L."/>
            <person name="Pitluck S."/>
            <person name="Peters L."/>
            <person name="Kyrpides N."/>
            <person name="Mavromatis K."/>
            <person name="Ivanova N."/>
            <person name="Mikhailova N."/>
            <person name="Pagani I."/>
            <person name="Teshima H."/>
            <person name="Detter J.C."/>
            <person name="Tapia R."/>
            <person name="Han C."/>
            <person name="Land M."/>
            <person name="Hauser L."/>
            <person name="Markowitz V."/>
            <person name="Cheng J.-F."/>
            <person name="Hugenholtz P."/>
            <person name="Woyke T."/>
            <person name="Wu D."/>
            <person name="Gronow S."/>
            <person name="Wellnitz S."/>
            <person name="Brambilla E."/>
            <person name="Klenk H.-P."/>
            <person name="Eisen J.A."/>
        </authorList>
    </citation>
    <scope>NUCLEOTIDE SEQUENCE [LARGE SCALE GENOMIC DNA]</scope>
    <source>
        <strain evidence="3">DSM 12168 / CIP 105900 / DD5/3</strain>
    </source>
</reference>
<dbReference type="SUPFAM" id="SSF55729">
    <property type="entry name" value="Acyl-CoA N-acyltransferases (Nat)"/>
    <property type="match status" value="1"/>
</dbReference>
<dbReference type="HOGENOM" id="CLU_111897_0_0_12"/>